<dbReference type="InterPro" id="IPR026928">
    <property type="entry name" value="FAX/IsoI-like"/>
</dbReference>
<dbReference type="SFLD" id="SFLDS00019">
    <property type="entry name" value="Glutathione_Transferase_(cytos"/>
    <property type="match status" value="1"/>
</dbReference>
<dbReference type="Gene3D" id="1.20.1050.10">
    <property type="match status" value="1"/>
</dbReference>
<sequence>MLTNHKFSAKLDGVSASPFCLKVDILLAMAGLSYDVLEGPAALQTAPKGKLPVMKDQEELIADSEFIRRHLVINYNADFSGGYSEAELAVAHAFMRMAEHSLYFVTVCTRWLPDENFAVIEDQFFGILPPEMRSSLANESRKSVISKVNNHGYGQHTWEERLALGRADLQAISTQLGNKPYLLGDRPCFADAAVGAQILCTLSNLPFSGWKKTVEQFPNLVAYANRIKEAYPEEATEAA</sequence>
<dbReference type="SUPFAM" id="SSF52833">
    <property type="entry name" value="Thioredoxin-like"/>
    <property type="match status" value="1"/>
</dbReference>
<dbReference type="InterPro" id="IPR050931">
    <property type="entry name" value="Mito_Protein_Transport_Metaxin"/>
</dbReference>
<dbReference type="PANTHER" id="PTHR12289:SF41">
    <property type="entry name" value="FAILED AXON CONNECTIONS-RELATED"/>
    <property type="match status" value="1"/>
</dbReference>
<dbReference type="InterPro" id="IPR033468">
    <property type="entry name" value="Metaxin_GST"/>
</dbReference>
<dbReference type="SFLD" id="SFLDG01200">
    <property type="entry name" value="SUF1.1"/>
    <property type="match status" value="1"/>
</dbReference>
<dbReference type="RefSeq" id="WP_093518442.1">
    <property type="nucleotide sequence ID" value="NZ_FOSK01000003.1"/>
</dbReference>
<dbReference type="InterPro" id="IPR036282">
    <property type="entry name" value="Glutathione-S-Trfase_C_sf"/>
</dbReference>
<dbReference type="InterPro" id="IPR012336">
    <property type="entry name" value="Thioredoxin-like_fold"/>
</dbReference>
<dbReference type="Pfam" id="PF17171">
    <property type="entry name" value="GST_C_6"/>
    <property type="match status" value="1"/>
</dbReference>
<evidence type="ECO:0000259" key="2">
    <source>
        <dbReference type="Pfam" id="PF17172"/>
    </source>
</evidence>
<dbReference type="SUPFAM" id="SSF47616">
    <property type="entry name" value="GST C-terminal domain-like"/>
    <property type="match status" value="1"/>
</dbReference>
<name>A0A1I3Y6D5_9HYPH</name>
<dbReference type="SFLD" id="SFLDG01180">
    <property type="entry name" value="SUF1"/>
    <property type="match status" value="1"/>
</dbReference>
<evidence type="ECO:0000259" key="1">
    <source>
        <dbReference type="Pfam" id="PF17171"/>
    </source>
</evidence>
<comment type="caution">
    <text evidence="3">The sequence shown here is derived from an EMBL/GenBank/DDBJ whole genome shotgun (WGS) entry which is preliminary data.</text>
</comment>
<dbReference type="EMBL" id="FOSK01000003">
    <property type="protein sequence ID" value="SFK26786.1"/>
    <property type="molecule type" value="Genomic_DNA"/>
</dbReference>
<dbReference type="Gene3D" id="3.40.30.10">
    <property type="entry name" value="Glutaredoxin"/>
    <property type="match status" value="1"/>
</dbReference>
<evidence type="ECO:0000313" key="4">
    <source>
        <dbReference type="Proteomes" id="UP000199598"/>
    </source>
</evidence>
<accession>A0A1I3Y6D5</accession>
<gene>
    <name evidence="3" type="ORF">SAMN04488518_103354</name>
</gene>
<organism evidence="3 4">
    <name type="scientific">Pseudovibrio ascidiaceicola</name>
    <dbReference type="NCBI Taxonomy" id="285279"/>
    <lineage>
        <taxon>Bacteria</taxon>
        <taxon>Pseudomonadati</taxon>
        <taxon>Pseudomonadota</taxon>
        <taxon>Alphaproteobacteria</taxon>
        <taxon>Hyphomicrobiales</taxon>
        <taxon>Stappiaceae</taxon>
        <taxon>Pseudovibrio</taxon>
    </lineage>
</organism>
<evidence type="ECO:0000313" key="3">
    <source>
        <dbReference type="EMBL" id="SFK26786.1"/>
    </source>
</evidence>
<keyword evidence="4" id="KW-1185">Reference proteome</keyword>
<reference evidence="3 4" key="1">
    <citation type="submission" date="2016-10" db="EMBL/GenBank/DDBJ databases">
        <authorList>
            <person name="Varghese N."/>
            <person name="Submissions S."/>
        </authorList>
    </citation>
    <scope>NUCLEOTIDE SEQUENCE [LARGE SCALE GENOMIC DNA]</scope>
    <source>
        <strain evidence="3 4">DSM 16392</strain>
    </source>
</reference>
<dbReference type="Proteomes" id="UP000199598">
    <property type="component" value="Unassembled WGS sequence"/>
</dbReference>
<dbReference type="InterPro" id="IPR036249">
    <property type="entry name" value="Thioredoxin-like_sf"/>
</dbReference>
<proteinExistence type="predicted"/>
<feature type="domain" description="Metaxin glutathione S-transferase" evidence="1">
    <location>
        <begin position="166"/>
        <end position="227"/>
    </location>
</feature>
<dbReference type="PANTHER" id="PTHR12289">
    <property type="entry name" value="METAXIN RELATED"/>
    <property type="match status" value="1"/>
</dbReference>
<feature type="domain" description="Thioredoxin-like fold" evidence="2">
    <location>
        <begin position="18"/>
        <end position="116"/>
    </location>
</feature>
<protein>
    <submittedName>
        <fullName evidence="3">Glutathione S-transferase</fullName>
    </submittedName>
</protein>
<dbReference type="CDD" id="cd03193">
    <property type="entry name" value="GST_C_Metaxin"/>
    <property type="match status" value="1"/>
</dbReference>
<dbReference type="InterPro" id="IPR040079">
    <property type="entry name" value="Glutathione_S-Trfase"/>
</dbReference>
<dbReference type="Pfam" id="PF17172">
    <property type="entry name" value="GST_N_4"/>
    <property type="match status" value="1"/>
</dbReference>